<sequence length="77" mass="9185">MLTKIAIWYLRKTKKSVLIGFEIKNGYLRSLNSNTLTYDNKFLNIDYRTCDDEPLMLPEGKFLISRKDKLRKNKTMH</sequence>
<protein>
    <submittedName>
        <fullName evidence="1">Uncharacterized protein</fullName>
    </submittedName>
</protein>
<dbReference type="RefSeq" id="WP_205179749.1">
    <property type="nucleotide sequence ID" value="NZ_JAFBFH010000021.1"/>
</dbReference>
<gene>
    <name evidence="1" type="ORF">JOC94_003067</name>
</gene>
<dbReference type="EMBL" id="JAFBFH010000021">
    <property type="protein sequence ID" value="MBM7716056.1"/>
    <property type="molecule type" value="Genomic_DNA"/>
</dbReference>
<dbReference type="Proteomes" id="UP000823485">
    <property type="component" value="Unassembled WGS sequence"/>
</dbReference>
<evidence type="ECO:0000313" key="2">
    <source>
        <dbReference type="Proteomes" id="UP000823485"/>
    </source>
</evidence>
<comment type="caution">
    <text evidence="1">The sequence shown here is derived from an EMBL/GenBank/DDBJ whole genome shotgun (WGS) entry which is preliminary data.</text>
</comment>
<name>A0ABS2RBU2_9BACI</name>
<organism evidence="1 2">
    <name type="scientific">Siminovitchia thermophila</name>
    <dbReference type="NCBI Taxonomy" id="1245522"/>
    <lineage>
        <taxon>Bacteria</taxon>
        <taxon>Bacillati</taxon>
        <taxon>Bacillota</taxon>
        <taxon>Bacilli</taxon>
        <taxon>Bacillales</taxon>
        <taxon>Bacillaceae</taxon>
        <taxon>Siminovitchia</taxon>
    </lineage>
</organism>
<accession>A0ABS2RBU2</accession>
<reference evidence="1 2" key="1">
    <citation type="submission" date="2021-01" db="EMBL/GenBank/DDBJ databases">
        <title>Genomic Encyclopedia of Type Strains, Phase IV (KMG-IV): sequencing the most valuable type-strain genomes for metagenomic binning, comparative biology and taxonomic classification.</title>
        <authorList>
            <person name="Goeker M."/>
        </authorList>
    </citation>
    <scope>NUCLEOTIDE SEQUENCE [LARGE SCALE GENOMIC DNA]</scope>
    <source>
        <strain evidence="1 2">DSM 105453</strain>
    </source>
</reference>
<evidence type="ECO:0000313" key="1">
    <source>
        <dbReference type="EMBL" id="MBM7716056.1"/>
    </source>
</evidence>
<keyword evidence="2" id="KW-1185">Reference proteome</keyword>
<proteinExistence type="predicted"/>